<proteinExistence type="predicted"/>
<gene>
    <name evidence="1" type="ORF">GO816_04620</name>
</gene>
<sequence>MTHAAPYQTQSAVLFIVFNRPHTTKQVFDQIRNARPLRLYVAADGPRTNKPGEDELCKQVRQITDEIDWPCEVKTLYSERNLGCKEAVSTAITWFFENETEGVILEDDCLPAEDFFKFCDVMLDKYRHDTRIRHIGGSNLQKGRVWGNGSYYYSNLTHVWGWAGWRRVWQEYDKNLTRYVDALVRPQLANIFDNHLVLDSWEVIFRDVKAGLIDTWDYQLTFLNFFNNGLSIIPNVNLISNIGYGQGATHTADTANDFANMPLQSLPAEIVHPDFMLPQKQADLFTLSHEFDLEARYRKYNKRSRRFKRWFKSIMK</sequence>
<dbReference type="GO" id="GO:0016740">
    <property type="term" value="F:transferase activity"/>
    <property type="evidence" value="ECO:0007669"/>
    <property type="project" value="UniProtKB-KW"/>
</dbReference>
<dbReference type="SUPFAM" id="SSF53448">
    <property type="entry name" value="Nucleotide-diphospho-sugar transferases"/>
    <property type="match status" value="1"/>
</dbReference>
<dbReference type="Gene3D" id="3.90.550.10">
    <property type="entry name" value="Spore Coat Polysaccharide Biosynthesis Protein SpsA, Chain A"/>
    <property type="match status" value="1"/>
</dbReference>
<keyword evidence="1" id="KW-0808">Transferase</keyword>
<evidence type="ECO:0000313" key="1">
    <source>
        <dbReference type="EMBL" id="MVN90403.1"/>
    </source>
</evidence>
<keyword evidence="2" id="KW-1185">Reference proteome</keyword>
<dbReference type="Proteomes" id="UP000434850">
    <property type="component" value="Unassembled WGS sequence"/>
</dbReference>
<dbReference type="AlphaFoldDB" id="A0A6I4IPQ0"/>
<dbReference type="RefSeq" id="WP_157540195.1">
    <property type="nucleotide sequence ID" value="NZ_WQLA01000002.1"/>
</dbReference>
<dbReference type="OrthoDB" id="9785375at2"/>
<organism evidence="1 2">
    <name type="scientific">Mucilaginibacter aquatilis</name>
    <dbReference type="NCBI Taxonomy" id="1517760"/>
    <lineage>
        <taxon>Bacteria</taxon>
        <taxon>Pseudomonadati</taxon>
        <taxon>Bacteroidota</taxon>
        <taxon>Sphingobacteriia</taxon>
        <taxon>Sphingobacteriales</taxon>
        <taxon>Sphingobacteriaceae</taxon>
        <taxon>Mucilaginibacter</taxon>
    </lineage>
</organism>
<dbReference type="EMBL" id="WQLA01000002">
    <property type="protein sequence ID" value="MVN90403.1"/>
    <property type="molecule type" value="Genomic_DNA"/>
</dbReference>
<reference evidence="1 2" key="1">
    <citation type="submission" date="2019-12" db="EMBL/GenBank/DDBJ databases">
        <title>Mucilaginibacter sp. HME9299 genome sequencing and assembly.</title>
        <authorList>
            <person name="Kang H."/>
            <person name="Kim H."/>
            <person name="Joh K."/>
        </authorList>
    </citation>
    <scope>NUCLEOTIDE SEQUENCE [LARGE SCALE GENOMIC DNA]</scope>
    <source>
        <strain evidence="1 2">HME9299</strain>
    </source>
</reference>
<evidence type="ECO:0000313" key="2">
    <source>
        <dbReference type="Proteomes" id="UP000434850"/>
    </source>
</evidence>
<accession>A0A6I4IPQ0</accession>
<name>A0A6I4IPQ0_9SPHI</name>
<comment type="caution">
    <text evidence="1">The sequence shown here is derived from an EMBL/GenBank/DDBJ whole genome shotgun (WGS) entry which is preliminary data.</text>
</comment>
<protein>
    <submittedName>
        <fullName evidence="1">Nucleotide-diphospho-sugar transferase</fullName>
    </submittedName>
</protein>
<dbReference type="InterPro" id="IPR029044">
    <property type="entry name" value="Nucleotide-diphossugar_trans"/>
</dbReference>